<dbReference type="PROSITE" id="PS00211">
    <property type="entry name" value="ABC_TRANSPORTER_1"/>
    <property type="match status" value="1"/>
</dbReference>
<dbReference type="PROSITE" id="PS50893">
    <property type="entry name" value="ABC_TRANSPORTER_2"/>
    <property type="match status" value="1"/>
</dbReference>
<dbReference type="RefSeq" id="WP_046823074.1">
    <property type="nucleotide sequence ID" value="NZ_JBCLWQ010000002.1"/>
</dbReference>
<keyword evidence="2" id="KW-0067">ATP-binding</keyword>
<dbReference type="PANTHER" id="PTHR43038">
    <property type="entry name" value="ATP-BINDING CASSETTE, SUB-FAMILY H, MEMBER 1"/>
    <property type="match status" value="1"/>
</dbReference>
<evidence type="ECO:0000259" key="3">
    <source>
        <dbReference type="PROSITE" id="PS50893"/>
    </source>
</evidence>
<accession>A0A0M3DG52</accession>
<dbReference type="InterPro" id="IPR027417">
    <property type="entry name" value="P-loop_NTPase"/>
</dbReference>
<dbReference type="GO" id="GO:0005524">
    <property type="term" value="F:ATP binding"/>
    <property type="evidence" value="ECO:0007669"/>
    <property type="project" value="UniProtKB-KW"/>
</dbReference>
<feature type="domain" description="ABC transporter" evidence="3">
    <location>
        <begin position="4"/>
        <end position="231"/>
    </location>
</feature>
<dbReference type="SMART" id="SM00382">
    <property type="entry name" value="AAA"/>
    <property type="match status" value="1"/>
</dbReference>
<keyword evidence="4" id="KW-0808">Transferase</keyword>
<dbReference type="EMBL" id="LBBT01000203">
    <property type="protein sequence ID" value="KKY01273.1"/>
    <property type="molecule type" value="Genomic_DNA"/>
</dbReference>
<dbReference type="InterPro" id="IPR017871">
    <property type="entry name" value="ABC_transporter-like_CS"/>
</dbReference>
<dbReference type="PANTHER" id="PTHR43038:SF3">
    <property type="entry name" value="ABC TRANSPORTER G FAMILY MEMBER 20 ISOFORM X1"/>
    <property type="match status" value="1"/>
</dbReference>
<proteinExistence type="predicted"/>
<protein>
    <submittedName>
        <fullName evidence="4">Glycosyl transferase family 2</fullName>
    </submittedName>
</protein>
<reference evidence="4 5" key="1">
    <citation type="submission" date="2015-04" db="EMBL/GenBank/DDBJ databases">
        <title>Microcin producing Clostridium sp. JC272T.</title>
        <authorList>
            <person name="Jyothsna T."/>
            <person name="Sasikala C."/>
            <person name="Ramana C."/>
        </authorList>
    </citation>
    <scope>NUCLEOTIDE SEQUENCE [LARGE SCALE GENOMIC DNA]</scope>
    <source>
        <strain evidence="4 5">JC272</strain>
    </source>
</reference>
<gene>
    <name evidence="4" type="ORF">VN21_09665</name>
</gene>
<dbReference type="Pfam" id="PF00005">
    <property type="entry name" value="ABC_tran"/>
    <property type="match status" value="1"/>
</dbReference>
<dbReference type="Gene3D" id="3.40.50.300">
    <property type="entry name" value="P-loop containing nucleotide triphosphate hydrolases"/>
    <property type="match status" value="1"/>
</dbReference>
<evidence type="ECO:0000256" key="2">
    <source>
        <dbReference type="ARBA" id="ARBA00022840"/>
    </source>
</evidence>
<dbReference type="InterPro" id="IPR003439">
    <property type="entry name" value="ABC_transporter-like_ATP-bd"/>
</dbReference>
<organism evidence="4 5">
    <name type="scientific">Paraclostridium benzoelyticum</name>
    <dbReference type="NCBI Taxonomy" id="1629550"/>
    <lineage>
        <taxon>Bacteria</taxon>
        <taxon>Bacillati</taxon>
        <taxon>Bacillota</taxon>
        <taxon>Clostridia</taxon>
        <taxon>Peptostreptococcales</taxon>
        <taxon>Peptostreptococcaceae</taxon>
        <taxon>Paraclostridium</taxon>
    </lineage>
</organism>
<dbReference type="Proteomes" id="UP000034407">
    <property type="component" value="Unassembled WGS sequence"/>
</dbReference>
<dbReference type="PATRIC" id="fig|1629550.3.peg.1381"/>
<dbReference type="GO" id="GO:0016740">
    <property type="term" value="F:transferase activity"/>
    <property type="evidence" value="ECO:0007669"/>
    <property type="project" value="UniProtKB-KW"/>
</dbReference>
<comment type="caution">
    <text evidence="4">The sequence shown here is derived from an EMBL/GenBank/DDBJ whole genome shotgun (WGS) entry which is preliminary data.</text>
</comment>
<keyword evidence="5" id="KW-1185">Reference proteome</keyword>
<dbReference type="OrthoDB" id="1756772at2"/>
<evidence type="ECO:0000313" key="5">
    <source>
        <dbReference type="Proteomes" id="UP000034407"/>
    </source>
</evidence>
<evidence type="ECO:0000313" key="4">
    <source>
        <dbReference type="EMBL" id="KKY01273.1"/>
    </source>
</evidence>
<name>A0A0M3DG52_9FIRM</name>
<evidence type="ECO:0000256" key="1">
    <source>
        <dbReference type="ARBA" id="ARBA00022741"/>
    </source>
</evidence>
<keyword evidence="1" id="KW-0547">Nucleotide-binding</keyword>
<dbReference type="GO" id="GO:0016887">
    <property type="term" value="F:ATP hydrolysis activity"/>
    <property type="evidence" value="ECO:0007669"/>
    <property type="project" value="InterPro"/>
</dbReference>
<dbReference type="AlphaFoldDB" id="A0A0M3DG52"/>
<dbReference type="SUPFAM" id="SSF52540">
    <property type="entry name" value="P-loop containing nucleoside triphosphate hydrolases"/>
    <property type="match status" value="1"/>
</dbReference>
<dbReference type="CDD" id="cd03263">
    <property type="entry name" value="ABC_subfamily_A"/>
    <property type="match status" value="1"/>
</dbReference>
<dbReference type="InterPro" id="IPR003593">
    <property type="entry name" value="AAA+_ATPase"/>
</dbReference>
<sequence>MSIVKVKNITKEVSKIKILDNVSLEIEEGEILGLIGPSGSGKSTFIKSIIGMEKISCGEVFILGSKIPNRNILQSIGYMAQSDALYEDLTGKENLEFFAKIFSINKYEINKRIEYVSNLVNMQNDLNKKVKYYSGGMKRRLSLAISLIQDPKVLILDEPTVGIDPKLRLSIWNELNKLKLNGKSIIITTHVMDEAQRCDKLALIRNGKIIANGTPSKLKDEFKVDTIEDIFLKIGGEI</sequence>